<gene>
    <name evidence="5" type="ORF">HRR80_004287</name>
</gene>
<feature type="domain" description="RSE1/DDB1/CPSF1 first beta-propeller" evidence="3">
    <location>
        <begin position="39"/>
        <end position="448"/>
    </location>
</feature>
<dbReference type="InterPro" id="IPR050358">
    <property type="entry name" value="RSE1/DDB1/CFT1"/>
</dbReference>
<dbReference type="Pfam" id="PF10433">
    <property type="entry name" value="Beta-prop_RSE1_1st"/>
    <property type="match status" value="1"/>
</dbReference>
<evidence type="ECO:0000313" key="5">
    <source>
        <dbReference type="EMBL" id="KAJ8991665.1"/>
    </source>
</evidence>
<name>A0AAN6IUS0_EXODE</name>
<organism evidence="5 6">
    <name type="scientific">Exophiala dermatitidis</name>
    <name type="common">Black yeast-like fungus</name>
    <name type="synonym">Wangiella dermatitidis</name>
    <dbReference type="NCBI Taxonomy" id="5970"/>
    <lineage>
        <taxon>Eukaryota</taxon>
        <taxon>Fungi</taxon>
        <taxon>Dikarya</taxon>
        <taxon>Ascomycota</taxon>
        <taxon>Pezizomycotina</taxon>
        <taxon>Eurotiomycetes</taxon>
        <taxon>Chaetothyriomycetidae</taxon>
        <taxon>Chaetothyriales</taxon>
        <taxon>Herpotrichiellaceae</taxon>
        <taxon>Exophiala</taxon>
    </lineage>
</organism>
<dbReference type="Pfam" id="PF23726">
    <property type="entry name" value="Beta-prop_RSE1_2nd"/>
    <property type="match status" value="1"/>
</dbReference>
<evidence type="ECO:0000259" key="3">
    <source>
        <dbReference type="Pfam" id="PF10433"/>
    </source>
</evidence>
<dbReference type="GO" id="GO:0006397">
    <property type="term" value="P:mRNA processing"/>
    <property type="evidence" value="ECO:0007669"/>
    <property type="project" value="UniProtKB-KW"/>
</dbReference>
<dbReference type="InterPro" id="IPR015943">
    <property type="entry name" value="WD40/YVTN_repeat-like_dom_sf"/>
</dbReference>
<feature type="domain" description="RSE1/DDB1/CPSF1 second beta-propeller" evidence="4">
    <location>
        <begin position="513"/>
        <end position="754"/>
    </location>
</feature>
<evidence type="ECO:0000259" key="4">
    <source>
        <dbReference type="Pfam" id="PF23726"/>
    </source>
</evidence>
<protein>
    <recommendedName>
        <fullName evidence="7">Cleavage/polyadenylation specificity factor A subunit N-terminal domain-containing protein</fullName>
    </recommendedName>
</protein>
<feature type="region of interest" description="Disordered" evidence="2">
    <location>
        <begin position="1"/>
        <end position="26"/>
    </location>
</feature>
<comment type="caution">
    <text evidence="5">The sequence shown here is derived from an EMBL/GenBank/DDBJ whole genome shotgun (WGS) entry which is preliminary data.</text>
</comment>
<evidence type="ECO:0008006" key="7">
    <source>
        <dbReference type="Google" id="ProtNLM"/>
    </source>
</evidence>
<dbReference type="Proteomes" id="UP001161757">
    <property type="component" value="Unassembled WGS sequence"/>
</dbReference>
<dbReference type="PANTHER" id="PTHR10644">
    <property type="entry name" value="DNA REPAIR/RNA PROCESSING CPSF FAMILY"/>
    <property type="match status" value="1"/>
</dbReference>
<sequence>MANVYESRSETDSPMSGRQQPDARRRMGVLSRTLNSSSSIKWILPARIRSPSKNDVVFVGSTFVQLHEFQDTGQLVNTTAKLDFGTQITDAKVISAELKMVPIVDAILKQERDQEQYTIRGSPVSRTQPPQMLVLATVDNELIYVYAREDLATDVKLVFAKRPYLRGAGLPRSQCRYLAVDHESRALAVASPSGYFGIFKLRSVDDIKAEIDNWDPLSHGSFRPSDEQRFIQVDGDIIMLDFLQNPESDPTTVLLLLLVHSTDGTNSTLQYLYKWDTRGPLRAIQPMSCSGRRLQDNELPLMLIPSTRPYSFIVVMEGGISFYENIHSSHSKRVKCQFVGKAAGPLEWVQWAKPRRHNKYLEKRDDLVIVREDGLLQYFQIEKASSTKFTMNNTIGDLGFDVDTAFCMLAGPPDRGGDIIIAGGSMTDGGVFHVSARGSPRRTQIIENIAPVRDMILTTHSLAKNRGFESREVSHRLYACSSRGDGRGELSEIRYGLEAQIGWTMECPDAAFIDQIWSLEIMGRKELLLLGSYPTHTIMISFDLETQDISFTDSQSHPGFDFDHPTLAAAVVGNQSIVQVTTKGISMIYPHTDGQSPKTHRVKADLQVAAFSEDNAIVATASKAVSGSELRLTPVETLRGGTASFGLAPCTKLSQTATSICCSRINGSQTVVLVGTAGSELVVYAVRPDETLQRLFQIRPSNLHPEVEDSAITSLVAFGADALGRILVLCGLRHGVLLCLEVSMEGIICIDFYNLGTTPVQAYSEDRATGHSEATSALVLCHSQVRRVTLHPNRTALDYTISSVCVTDRTDPSTGPLVNAVHRIPKLVCTSADPSGLLVCATKDALLFCSLVTQEQGIVRRVPVDGDPRRLQFSQYLNKFVVAFERFIHVNQDVKEVHRDGKARKSSAVPVQQIGVQLIDPAWKDAKVSNTSVIVAEDTDERINALINWAPTDGTNHYEWVVLALEHKIPGHPQRSGRVVCLNAKSLSKGSFDSIQKIAFRSPDKPVTAICAYKMSSLLIAAGRELHIHNLDFATRKWKTLSKHALPSPAKAISCQGSLIFVATSQHSLFVLVDQDGKLSQHPSDTEARSAVDVVGLRGDAAVLSAWNDSGTDVIAFGGLNKVNNPPFPMFHASLPLMIRRLCLDPLSVSSTAARCHFYGSASDGTIFHFTLLKPQEWKLLHFLEQLSYMERKTVKPVPIKKKDANDGDIVIKPAPTKLKDMHVRGDRLLMMIEPGPYYLPGLLKGSDRMKEFRTLVREVLGDTQDPVETALVWMRRLLAYPPRP</sequence>
<dbReference type="InterPro" id="IPR036322">
    <property type="entry name" value="WD40_repeat_dom_sf"/>
</dbReference>
<dbReference type="EMBL" id="JAJGCB010000007">
    <property type="protein sequence ID" value="KAJ8991665.1"/>
    <property type="molecule type" value="Genomic_DNA"/>
</dbReference>
<keyword evidence="1" id="KW-0507">mRNA processing</keyword>
<dbReference type="SUPFAM" id="SSF50978">
    <property type="entry name" value="WD40 repeat-like"/>
    <property type="match status" value="1"/>
</dbReference>
<evidence type="ECO:0000313" key="6">
    <source>
        <dbReference type="Proteomes" id="UP001161757"/>
    </source>
</evidence>
<reference evidence="5" key="1">
    <citation type="submission" date="2023-01" db="EMBL/GenBank/DDBJ databases">
        <title>Exophiala dermititidis isolated from Cystic Fibrosis Patient.</title>
        <authorList>
            <person name="Kurbessoian T."/>
            <person name="Crocker A."/>
            <person name="Murante D."/>
            <person name="Hogan D.A."/>
            <person name="Stajich J.E."/>
        </authorList>
    </citation>
    <scope>NUCLEOTIDE SEQUENCE</scope>
    <source>
        <strain evidence="5">Ex8</strain>
    </source>
</reference>
<proteinExistence type="predicted"/>
<dbReference type="InterPro" id="IPR018846">
    <property type="entry name" value="Beta-prop_RSE1/DDB1/CPSF1_1st"/>
</dbReference>
<dbReference type="Gene3D" id="2.130.10.10">
    <property type="entry name" value="YVTN repeat-like/Quinoprotein amine dehydrogenase"/>
    <property type="match status" value="2"/>
</dbReference>
<accession>A0AAN6IUS0</accession>
<evidence type="ECO:0000256" key="1">
    <source>
        <dbReference type="ARBA" id="ARBA00022664"/>
    </source>
</evidence>
<dbReference type="InterPro" id="IPR058543">
    <property type="entry name" value="Beta-prop_RSE1/DDB1/CPSF1_2nd"/>
</dbReference>
<evidence type="ECO:0000256" key="2">
    <source>
        <dbReference type="SAM" id="MobiDB-lite"/>
    </source>
</evidence>